<dbReference type="OrthoDB" id="426882at2759"/>
<evidence type="ECO:0000256" key="2">
    <source>
        <dbReference type="SAM" id="MobiDB-lite"/>
    </source>
</evidence>
<organism evidence="3 4">
    <name type="scientific">Thamnocephalis sphaerospora</name>
    <dbReference type="NCBI Taxonomy" id="78915"/>
    <lineage>
        <taxon>Eukaryota</taxon>
        <taxon>Fungi</taxon>
        <taxon>Fungi incertae sedis</taxon>
        <taxon>Zoopagomycota</taxon>
        <taxon>Zoopagomycotina</taxon>
        <taxon>Zoopagomycetes</taxon>
        <taxon>Zoopagales</taxon>
        <taxon>Sigmoideomycetaceae</taxon>
        <taxon>Thamnocephalis</taxon>
    </lineage>
</organism>
<protein>
    <submittedName>
        <fullName evidence="3">Uncharacterized protein</fullName>
    </submittedName>
</protein>
<evidence type="ECO:0000313" key="4">
    <source>
        <dbReference type="Proteomes" id="UP000271241"/>
    </source>
</evidence>
<feature type="region of interest" description="Disordered" evidence="2">
    <location>
        <begin position="21"/>
        <end position="40"/>
    </location>
</feature>
<dbReference type="Proteomes" id="UP000271241">
    <property type="component" value="Unassembled WGS sequence"/>
</dbReference>
<name>A0A4P9XPW1_9FUNG</name>
<keyword evidence="1" id="KW-0175">Coiled coil</keyword>
<gene>
    <name evidence="3" type="ORF">THASP1DRAFT_23895</name>
</gene>
<feature type="coiled-coil region" evidence="1">
    <location>
        <begin position="127"/>
        <end position="163"/>
    </location>
</feature>
<accession>A0A4P9XPW1</accession>
<sequence length="163" mass="18056">MGKHKKEKYGKGAGSLLDSYLSARDSHGGAPPPFNASDDVVPLPESMRASTLLQQIGQERYWSPEQIAGDTSILDMHRLYTVSELRVLSDDSWKEIPLVPLAKDLLRAAIRIGAPAVAATPAAVRDREVQDAKLSRLDEKLQRKRDKAKVKIMKKQLKAAKKD</sequence>
<reference evidence="4" key="1">
    <citation type="journal article" date="2018" name="Nat. Microbiol.">
        <title>Leveraging single-cell genomics to expand the fungal tree of life.</title>
        <authorList>
            <person name="Ahrendt S.R."/>
            <person name="Quandt C.A."/>
            <person name="Ciobanu D."/>
            <person name="Clum A."/>
            <person name="Salamov A."/>
            <person name="Andreopoulos B."/>
            <person name="Cheng J.F."/>
            <person name="Woyke T."/>
            <person name="Pelin A."/>
            <person name="Henrissat B."/>
            <person name="Reynolds N.K."/>
            <person name="Benny G.L."/>
            <person name="Smith M.E."/>
            <person name="James T.Y."/>
            <person name="Grigoriev I.V."/>
        </authorList>
    </citation>
    <scope>NUCLEOTIDE SEQUENCE [LARGE SCALE GENOMIC DNA]</scope>
    <source>
        <strain evidence="4">RSA 1356</strain>
    </source>
</reference>
<dbReference type="AlphaFoldDB" id="A0A4P9XPW1"/>
<feature type="non-terminal residue" evidence="3">
    <location>
        <position position="163"/>
    </location>
</feature>
<keyword evidence="4" id="KW-1185">Reference proteome</keyword>
<evidence type="ECO:0000313" key="3">
    <source>
        <dbReference type="EMBL" id="RKP08057.1"/>
    </source>
</evidence>
<dbReference type="EMBL" id="KZ992643">
    <property type="protein sequence ID" value="RKP08057.1"/>
    <property type="molecule type" value="Genomic_DNA"/>
</dbReference>
<proteinExistence type="predicted"/>
<evidence type="ECO:0000256" key="1">
    <source>
        <dbReference type="SAM" id="Coils"/>
    </source>
</evidence>